<evidence type="ECO:0000256" key="1">
    <source>
        <dbReference type="ARBA" id="ARBA00004123"/>
    </source>
</evidence>
<dbReference type="STRING" id="931890.G8JWR4"/>
<dbReference type="EMBL" id="CP002503">
    <property type="protein sequence ID" value="AET41279.1"/>
    <property type="molecule type" value="Genomic_DNA"/>
</dbReference>
<gene>
    <name evidence="10" type="ordered locus">Ecym_7460</name>
</gene>
<dbReference type="GO" id="GO:0008270">
    <property type="term" value="F:zinc ion binding"/>
    <property type="evidence" value="ECO:0007669"/>
    <property type="project" value="UniProtKB-KW"/>
</dbReference>
<dbReference type="GO" id="GO:1990817">
    <property type="term" value="F:poly(A) RNA polymerase activity"/>
    <property type="evidence" value="ECO:0007669"/>
    <property type="project" value="EnsemblFungi"/>
</dbReference>
<sequence>MSALSEIESHDGLPFYKDKLPSFKDEEKLVAPSIEEVDNDPELLRNLRGHGRYFAVDDNEDGIREEEPKCKNCSQRGHIKKNCPHVICSYCGSMDDHYSQHCPRTMRCSHCNESGHYRQHCPQKWKRIFCTLCNSKKHSRDRCPSIWRSYCLLGSSQKRVLPSHKIYCYNCAGKGHFGDDCPIERSSRVPNDDGSAFSGDNLASELRREYFSYLSKLKRESRASYGYVQPQSQNGPFGHRPARETRDDQDDYDYEGEREEEDKYAINYDDYEVEEVHYNPKNKNNKKSRWQDGNSNGYSRYNSTATTPQSNKNSLPTPASKGKLLQPPKKRRKHPLDFPRGGGGTANTSRYNQNINTSRYAPPAPYQNDLPHRNYNSYQPFRSGTLSRRR</sequence>
<dbReference type="SMART" id="SM00343">
    <property type="entry name" value="ZnF_C2HC"/>
    <property type="match status" value="5"/>
</dbReference>
<dbReference type="InterPro" id="IPR051644">
    <property type="entry name" value="TRAMP_AT-DNA-binding"/>
</dbReference>
<dbReference type="GO" id="GO:0071036">
    <property type="term" value="P:nuclear polyadenylation-dependent snoRNA catabolic process"/>
    <property type="evidence" value="ECO:0007669"/>
    <property type="project" value="EnsemblFungi"/>
</dbReference>
<dbReference type="GO" id="GO:0071037">
    <property type="term" value="P:nuclear polyadenylation-dependent snRNA catabolic process"/>
    <property type="evidence" value="ECO:0007669"/>
    <property type="project" value="EnsemblFungi"/>
</dbReference>
<dbReference type="OrthoDB" id="7608935at2759"/>
<proteinExistence type="predicted"/>
<feature type="domain" description="CCHC-type" evidence="9">
    <location>
        <begin position="69"/>
        <end position="84"/>
    </location>
</feature>
<dbReference type="GO" id="GO:0071038">
    <property type="term" value="P:TRAMP-dependent tRNA surveillance pathway"/>
    <property type="evidence" value="ECO:0007669"/>
    <property type="project" value="EnsemblFungi"/>
</dbReference>
<dbReference type="GO" id="GO:0003723">
    <property type="term" value="F:RNA binding"/>
    <property type="evidence" value="ECO:0007669"/>
    <property type="project" value="TreeGrafter"/>
</dbReference>
<feature type="domain" description="CCHC-type" evidence="9">
    <location>
        <begin position="168"/>
        <end position="182"/>
    </location>
</feature>
<dbReference type="InterPro" id="IPR036875">
    <property type="entry name" value="Znf_CCHC_sf"/>
</dbReference>
<evidence type="ECO:0000313" key="11">
    <source>
        <dbReference type="Proteomes" id="UP000006790"/>
    </source>
</evidence>
<evidence type="ECO:0000256" key="7">
    <source>
        <dbReference type="PROSITE-ProRule" id="PRU00047"/>
    </source>
</evidence>
<dbReference type="OMA" id="YCGSMDD"/>
<dbReference type="SUPFAM" id="SSF57756">
    <property type="entry name" value="Retrovirus zinc finger-like domains"/>
    <property type="match status" value="2"/>
</dbReference>
<keyword evidence="3" id="KW-0677">Repeat</keyword>
<dbReference type="Pfam" id="PF21759">
    <property type="entry name" value="AIR2-like_ZnK4"/>
    <property type="match status" value="1"/>
</dbReference>
<evidence type="ECO:0000256" key="2">
    <source>
        <dbReference type="ARBA" id="ARBA00022723"/>
    </source>
</evidence>
<feature type="compositionally biased region" description="Polar residues" evidence="8">
    <location>
        <begin position="291"/>
        <end position="317"/>
    </location>
</feature>
<dbReference type="PANTHER" id="PTHR46543:SF1">
    <property type="entry name" value="ZINC FINGER CCHC DOMAIN-CONTAINING PROTEIN 7"/>
    <property type="match status" value="1"/>
</dbReference>
<evidence type="ECO:0000259" key="9">
    <source>
        <dbReference type="PROSITE" id="PS50158"/>
    </source>
</evidence>
<keyword evidence="2" id="KW-0479">Metal-binding</keyword>
<dbReference type="eggNOG" id="KOG4400">
    <property type="taxonomic scope" value="Eukaryota"/>
</dbReference>
<dbReference type="PANTHER" id="PTHR46543">
    <property type="entry name" value="ZINC FINGER CCHC DOMAIN-CONTAINING PROTEIN 7"/>
    <property type="match status" value="1"/>
</dbReference>
<feature type="compositionally biased region" description="Acidic residues" evidence="8">
    <location>
        <begin position="247"/>
        <end position="262"/>
    </location>
</feature>
<dbReference type="Gene3D" id="4.10.60.10">
    <property type="entry name" value="Zinc finger, CCHC-type"/>
    <property type="match status" value="2"/>
</dbReference>
<feature type="domain" description="CCHC-type" evidence="9">
    <location>
        <begin position="107"/>
        <end position="123"/>
    </location>
</feature>
<dbReference type="RefSeq" id="XP_003648096.1">
    <property type="nucleotide sequence ID" value="XM_003648048.1"/>
</dbReference>
<comment type="subcellular location">
    <subcellularLocation>
        <location evidence="1">Nucleus</location>
    </subcellularLocation>
</comment>
<dbReference type="GO" id="GO:0043633">
    <property type="term" value="P:polyadenylation-dependent RNA catabolic process"/>
    <property type="evidence" value="ECO:0007669"/>
    <property type="project" value="InterPro"/>
</dbReference>
<reference evidence="11" key="1">
    <citation type="journal article" date="2012" name="G3 (Bethesda)">
        <title>Pichia sorbitophila, an interspecies yeast hybrid reveals early steps of genome resolution following polyploidization.</title>
        <authorList>
            <person name="Leh Louis V."/>
            <person name="Despons L."/>
            <person name="Friedrich A."/>
            <person name="Martin T."/>
            <person name="Durrens P."/>
            <person name="Casaregola S."/>
            <person name="Neuveglise C."/>
            <person name="Fairhead C."/>
            <person name="Marck C."/>
            <person name="Cruz J.A."/>
            <person name="Straub M.L."/>
            <person name="Kugler V."/>
            <person name="Sacerdot C."/>
            <person name="Uzunov Z."/>
            <person name="Thierry A."/>
            <person name="Weiss S."/>
            <person name="Bleykasten C."/>
            <person name="De Montigny J."/>
            <person name="Jacques N."/>
            <person name="Jung P."/>
            <person name="Lemaire M."/>
            <person name="Mallet S."/>
            <person name="Morel G."/>
            <person name="Richard G.F."/>
            <person name="Sarkar A."/>
            <person name="Savel G."/>
            <person name="Schacherer J."/>
            <person name="Seret M.L."/>
            <person name="Talla E."/>
            <person name="Samson G."/>
            <person name="Jubin C."/>
            <person name="Poulain J."/>
            <person name="Vacherie B."/>
            <person name="Barbe V."/>
            <person name="Pelletier E."/>
            <person name="Sherman D.J."/>
            <person name="Westhof E."/>
            <person name="Weissenbach J."/>
            <person name="Baret P.V."/>
            <person name="Wincker P."/>
            <person name="Gaillardin C."/>
            <person name="Dujon B."/>
            <person name="Souciet J.L."/>
        </authorList>
    </citation>
    <scope>NUCLEOTIDE SEQUENCE [LARGE SCALE GENOMIC DNA]</scope>
    <source>
        <strain evidence="11">CBS 270.75 / DBVPG 7215 / KCTC 17166 / NRRL Y-17582</strain>
    </source>
</reference>
<evidence type="ECO:0000256" key="6">
    <source>
        <dbReference type="ARBA" id="ARBA00023242"/>
    </source>
</evidence>
<keyword evidence="5" id="KW-0862">Zinc</keyword>
<name>G8JWR4_ERECY</name>
<evidence type="ECO:0000256" key="4">
    <source>
        <dbReference type="ARBA" id="ARBA00022771"/>
    </source>
</evidence>
<evidence type="ECO:0000256" key="5">
    <source>
        <dbReference type="ARBA" id="ARBA00022833"/>
    </source>
</evidence>
<dbReference type="InterPro" id="IPR016713">
    <property type="entry name" value="Air1/2_Saccharomycetales"/>
</dbReference>
<dbReference type="GeneID" id="11469802"/>
<dbReference type="FunCoup" id="G8JWR4">
    <property type="interactions" value="252"/>
</dbReference>
<dbReference type="InterPro" id="IPR001878">
    <property type="entry name" value="Znf_CCHC"/>
</dbReference>
<accession>G8JWR4</accession>
<dbReference type="AlphaFoldDB" id="G8JWR4"/>
<evidence type="ECO:0000313" key="10">
    <source>
        <dbReference type="EMBL" id="AET41279.1"/>
    </source>
</evidence>
<protein>
    <recommendedName>
        <fullName evidence="9">CCHC-type domain-containing protein</fullName>
    </recommendedName>
</protein>
<dbReference type="GO" id="GO:0031499">
    <property type="term" value="C:TRAMP complex"/>
    <property type="evidence" value="ECO:0007669"/>
    <property type="project" value="EnsemblFungi"/>
</dbReference>
<dbReference type="Pfam" id="PF00098">
    <property type="entry name" value="zf-CCHC"/>
    <property type="match status" value="2"/>
</dbReference>
<organism evidence="10 11">
    <name type="scientific">Eremothecium cymbalariae (strain CBS 270.75 / DBVPG 7215 / KCTC 17166 / NRRL Y-17582)</name>
    <name type="common">Yeast</name>
    <dbReference type="NCBI Taxonomy" id="931890"/>
    <lineage>
        <taxon>Eukaryota</taxon>
        <taxon>Fungi</taxon>
        <taxon>Dikarya</taxon>
        <taxon>Ascomycota</taxon>
        <taxon>Saccharomycotina</taxon>
        <taxon>Saccharomycetes</taxon>
        <taxon>Saccharomycetales</taxon>
        <taxon>Saccharomycetaceae</taxon>
        <taxon>Eremothecium</taxon>
    </lineage>
</organism>
<evidence type="ECO:0000256" key="3">
    <source>
        <dbReference type="ARBA" id="ARBA00022737"/>
    </source>
</evidence>
<dbReference type="PIRSF" id="PIRSF018162">
    <property type="entry name" value="PolyA_pol_Air1/2"/>
    <property type="match status" value="1"/>
</dbReference>
<dbReference type="KEGG" id="erc:Ecym_7460"/>
<dbReference type="GO" id="GO:0071035">
    <property type="term" value="P:nuclear polyadenylation-dependent rRNA catabolic process"/>
    <property type="evidence" value="ECO:0007669"/>
    <property type="project" value="EnsemblFungi"/>
</dbReference>
<dbReference type="Proteomes" id="UP000006790">
    <property type="component" value="Chromosome 7"/>
</dbReference>
<dbReference type="InParanoid" id="G8JWR4"/>
<keyword evidence="6" id="KW-0539">Nucleus</keyword>
<feature type="compositionally biased region" description="Polar residues" evidence="8">
    <location>
        <begin position="346"/>
        <end position="359"/>
    </location>
</feature>
<dbReference type="GO" id="GO:0071031">
    <property type="term" value="P:nuclear mRNA surveillance of mRNA 3'-end processing"/>
    <property type="evidence" value="ECO:0007669"/>
    <property type="project" value="EnsemblFungi"/>
</dbReference>
<dbReference type="InterPro" id="IPR049024">
    <property type="entry name" value="AIR2-like_ZnK4"/>
</dbReference>
<evidence type="ECO:0000256" key="8">
    <source>
        <dbReference type="SAM" id="MobiDB-lite"/>
    </source>
</evidence>
<dbReference type="HOGENOM" id="CLU_049076_1_0_1"/>
<dbReference type="GO" id="GO:0005730">
    <property type="term" value="C:nucleolus"/>
    <property type="evidence" value="ECO:0007669"/>
    <property type="project" value="EnsemblFungi"/>
</dbReference>
<feature type="region of interest" description="Disordered" evidence="8">
    <location>
        <begin position="224"/>
        <end position="390"/>
    </location>
</feature>
<feature type="compositionally biased region" description="Polar residues" evidence="8">
    <location>
        <begin position="374"/>
        <end position="390"/>
    </location>
</feature>
<keyword evidence="4 7" id="KW-0863">Zinc-finger</keyword>
<dbReference type="GO" id="GO:0071039">
    <property type="term" value="P:nuclear polyadenylation-dependent CUT catabolic process"/>
    <property type="evidence" value="ECO:0007669"/>
    <property type="project" value="EnsemblFungi"/>
</dbReference>
<keyword evidence="11" id="KW-1185">Reference proteome</keyword>
<dbReference type="PROSITE" id="PS50158">
    <property type="entry name" value="ZF_CCHC"/>
    <property type="match status" value="3"/>
</dbReference>